<dbReference type="InterPro" id="IPR008201">
    <property type="entry name" value="HepT-like"/>
</dbReference>
<keyword evidence="1" id="KW-1277">Toxin-antitoxin system</keyword>
<evidence type="ECO:0000313" key="5">
    <source>
        <dbReference type="EMBL" id="OGL72682.1"/>
    </source>
</evidence>
<organism evidence="5 6">
    <name type="scientific">Candidatus Uhrbacteria bacterium RIFCSPHIGHO2_02_FULL_57_19</name>
    <dbReference type="NCBI Taxonomy" id="1802391"/>
    <lineage>
        <taxon>Bacteria</taxon>
        <taxon>Candidatus Uhriibacteriota</taxon>
    </lineage>
</organism>
<accession>A0A1F7U360</accession>
<comment type="caution">
    <text evidence="5">The sequence shown here is derived from an EMBL/GenBank/DDBJ whole genome shotgun (WGS) entry which is preliminary data.</text>
</comment>
<dbReference type="GO" id="GO:0004540">
    <property type="term" value="F:RNA nuclease activity"/>
    <property type="evidence" value="ECO:0007669"/>
    <property type="project" value="InterPro"/>
</dbReference>
<gene>
    <name evidence="5" type="ORF">A3D72_01595</name>
</gene>
<proteinExistence type="inferred from homology"/>
<evidence type="ECO:0000256" key="3">
    <source>
        <dbReference type="ARBA" id="ARBA00022801"/>
    </source>
</evidence>
<dbReference type="InterPro" id="IPR052379">
    <property type="entry name" value="Type_VII_TA_RNase"/>
</dbReference>
<dbReference type="Pfam" id="PF01934">
    <property type="entry name" value="HepT-like"/>
    <property type="match status" value="1"/>
</dbReference>
<evidence type="ECO:0008006" key="7">
    <source>
        <dbReference type="Google" id="ProtNLM"/>
    </source>
</evidence>
<dbReference type="InterPro" id="IPR037038">
    <property type="entry name" value="HepT-like_sf"/>
</dbReference>
<reference evidence="5 6" key="1">
    <citation type="journal article" date="2016" name="Nat. Commun.">
        <title>Thousands of microbial genomes shed light on interconnected biogeochemical processes in an aquifer system.</title>
        <authorList>
            <person name="Anantharaman K."/>
            <person name="Brown C.T."/>
            <person name="Hug L.A."/>
            <person name="Sharon I."/>
            <person name="Castelle C.J."/>
            <person name="Probst A.J."/>
            <person name="Thomas B.C."/>
            <person name="Singh A."/>
            <person name="Wilkins M.J."/>
            <person name="Karaoz U."/>
            <person name="Brodie E.L."/>
            <person name="Williams K.H."/>
            <person name="Hubbard S.S."/>
            <person name="Banfield J.F."/>
        </authorList>
    </citation>
    <scope>NUCLEOTIDE SEQUENCE [LARGE SCALE GENOMIC DNA]</scope>
</reference>
<evidence type="ECO:0000256" key="1">
    <source>
        <dbReference type="ARBA" id="ARBA00022649"/>
    </source>
</evidence>
<name>A0A1F7U360_9BACT</name>
<dbReference type="STRING" id="1802391.A3D72_01595"/>
<evidence type="ECO:0000313" key="6">
    <source>
        <dbReference type="Proteomes" id="UP000176303"/>
    </source>
</evidence>
<dbReference type="NCBIfam" id="NF047751">
    <property type="entry name" value="HepT_toxin"/>
    <property type="match status" value="1"/>
</dbReference>
<sequence length="143" mass="16674">MLNSDFIQRKIKLIQEDLAKLETIAGYSFDQLARDPLKYGASERFLERIITRAIDINRHCIAELGKGTETVRSYEDTFLRMADLKVYPEDFARKIAPSAGLRNVLVHEYDEVDPKLVFKSVGYALTQYAKYCDYLLKFLKRKR</sequence>
<dbReference type="GO" id="GO:0016787">
    <property type="term" value="F:hydrolase activity"/>
    <property type="evidence" value="ECO:0007669"/>
    <property type="project" value="UniProtKB-KW"/>
</dbReference>
<comment type="similarity">
    <text evidence="4">Belongs to the HepT RNase toxin family.</text>
</comment>
<dbReference type="PANTHER" id="PTHR33397:SF3">
    <property type="entry name" value="MRNA NUCLEASE HEPT"/>
    <property type="match status" value="1"/>
</dbReference>
<evidence type="ECO:0000256" key="4">
    <source>
        <dbReference type="ARBA" id="ARBA00024207"/>
    </source>
</evidence>
<dbReference type="GO" id="GO:0110001">
    <property type="term" value="C:toxin-antitoxin complex"/>
    <property type="evidence" value="ECO:0007669"/>
    <property type="project" value="InterPro"/>
</dbReference>
<keyword evidence="2" id="KW-0540">Nuclease</keyword>
<dbReference type="AlphaFoldDB" id="A0A1F7U360"/>
<dbReference type="EMBL" id="MGDZ01000054">
    <property type="protein sequence ID" value="OGL72682.1"/>
    <property type="molecule type" value="Genomic_DNA"/>
</dbReference>
<keyword evidence="3" id="KW-0378">Hydrolase</keyword>
<dbReference type="Proteomes" id="UP000176303">
    <property type="component" value="Unassembled WGS sequence"/>
</dbReference>
<dbReference type="Gene3D" id="1.20.120.580">
    <property type="entry name" value="bsu32300-like"/>
    <property type="match status" value="1"/>
</dbReference>
<evidence type="ECO:0000256" key="2">
    <source>
        <dbReference type="ARBA" id="ARBA00022722"/>
    </source>
</evidence>
<protein>
    <recommendedName>
        <fullName evidence="7">DUF86 domain-containing protein</fullName>
    </recommendedName>
</protein>
<dbReference type="PANTHER" id="PTHR33397">
    <property type="entry name" value="UPF0331 PROTEIN YUTE"/>
    <property type="match status" value="1"/>
</dbReference>